<dbReference type="RefSeq" id="WP_181759851.1">
    <property type="nucleotide sequence ID" value="NZ_BMCR01000005.1"/>
</dbReference>
<comment type="caution">
    <text evidence="3">The sequence shown here is derived from an EMBL/GenBank/DDBJ whole genome shotgun (WGS) entry which is preliminary data.</text>
</comment>
<protein>
    <submittedName>
        <fullName evidence="3">Uncharacterized protein</fullName>
    </submittedName>
</protein>
<sequence length="235" mass="24716">MNNAYWLALLASIFGSFASAQEAASPSQDAKRLILSLTENTAPRDDKVFATVGSWSNGVRTDGQNPLGEFAPIEGTSNVAFKKCGSDTPDIIPAELVLKTSEICGSVPGLPLPSFPRTAAKRWKLDPATNHFQVSASSDGIRLASVDCTKLPPALLITAQTALDGSSTVAGSQNALARFGVSPDNKTEVAAETRTTPELCQMAPEFWTVETAMPSSAPDPSLKVLGVSSERPPIL</sequence>
<feature type="region of interest" description="Disordered" evidence="1">
    <location>
        <begin position="213"/>
        <end position="235"/>
    </location>
</feature>
<proteinExistence type="predicted"/>
<dbReference type="Proteomes" id="UP000559404">
    <property type="component" value="Unassembled WGS sequence"/>
</dbReference>
<feature type="chain" id="PRO_5032465585" evidence="2">
    <location>
        <begin position="21"/>
        <end position="235"/>
    </location>
</feature>
<evidence type="ECO:0000313" key="3">
    <source>
        <dbReference type="EMBL" id="MBA4611652.1"/>
    </source>
</evidence>
<keyword evidence="2" id="KW-0732">Signal</keyword>
<feature type="signal peptide" evidence="2">
    <location>
        <begin position="1"/>
        <end position="20"/>
    </location>
</feature>
<reference evidence="3 4" key="2">
    <citation type="submission" date="2020-08" db="EMBL/GenBank/DDBJ databases">
        <title>Stappia taiwanensis sp. nov., isolated from a coastal thermal spring.</title>
        <authorList>
            <person name="Kampfer P."/>
        </authorList>
    </citation>
    <scope>NUCLEOTIDE SEQUENCE [LARGE SCALE GENOMIC DNA]</scope>
    <source>
        <strain evidence="3 4">DSM 23284</strain>
    </source>
</reference>
<gene>
    <name evidence="3" type="ORF">H1W37_08320</name>
</gene>
<dbReference type="EMBL" id="JACEON010000006">
    <property type="protein sequence ID" value="MBA4611652.1"/>
    <property type="molecule type" value="Genomic_DNA"/>
</dbReference>
<name>A0A838XN97_9HYPH</name>
<keyword evidence="4" id="KW-1185">Reference proteome</keyword>
<evidence type="ECO:0000256" key="2">
    <source>
        <dbReference type="SAM" id="SignalP"/>
    </source>
</evidence>
<accession>A0A838XN97</accession>
<organism evidence="3 4">
    <name type="scientific">Stappia taiwanensis</name>
    <dbReference type="NCBI Taxonomy" id="992267"/>
    <lineage>
        <taxon>Bacteria</taxon>
        <taxon>Pseudomonadati</taxon>
        <taxon>Pseudomonadota</taxon>
        <taxon>Alphaproteobacteria</taxon>
        <taxon>Hyphomicrobiales</taxon>
        <taxon>Stappiaceae</taxon>
        <taxon>Stappia</taxon>
    </lineage>
</organism>
<dbReference type="AlphaFoldDB" id="A0A838XN97"/>
<reference evidence="3 4" key="1">
    <citation type="submission" date="2020-07" db="EMBL/GenBank/DDBJ databases">
        <authorList>
            <person name="Li M."/>
        </authorList>
    </citation>
    <scope>NUCLEOTIDE SEQUENCE [LARGE SCALE GENOMIC DNA]</scope>
    <source>
        <strain evidence="3 4">DSM 23284</strain>
    </source>
</reference>
<evidence type="ECO:0000313" key="4">
    <source>
        <dbReference type="Proteomes" id="UP000559404"/>
    </source>
</evidence>
<evidence type="ECO:0000256" key="1">
    <source>
        <dbReference type="SAM" id="MobiDB-lite"/>
    </source>
</evidence>